<evidence type="ECO:0008006" key="11">
    <source>
        <dbReference type="Google" id="ProtNLM"/>
    </source>
</evidence>
<dbReference type="PANTHER" id="PTHR30561:SF0">
    <property type="entry name" value="GUANIDINIUM EXPORTER"/>
    <property type="match status" value="1"/>
</dbReference>
<dbReference type="PANTHER" id="PTHR30561">
    <property type="entry name" value="SMR FAMILY PROTON-DEPENDENT DRUG EFFLUX TRANSPORTER SUGE"/>
    <property type="match status" value="1"/>
</dbReference>
<proteinExistence type="inferred from homology"/>
<keyword evidence="5 8" id="KW-1133">Transmembrane helix</keyword>
<keyword evidence="3" id="KW-1003">Cell membrane</keyword>
<evidence type="ECO:0000256" key="1">
    <source>
        <dbReference type="ARBA" id="ARBA00004651"/>
    </source>
</evidence>
<feature type="transmembrane region" description="Helical" evidence="8">
    <location>
        <begin position="130"/>
        <end position="149"/>
    </location>
</feature>
<evidence type="ECO:0000256" key="8">
    <source>
        <dbReference type="SAM" id="Phobius"/>
    </source>
</evidence>
<dbReference type="GO" id="GO:0005886">
    <property type="term" value="C:plasma membrane"/>
    <property type="evidence" value="ECO:0007669"/>
    <property type="project" value="UniProtKB-SubCell"/>
</dbReference>
<dbReference type="EMBL" id="BMUB01000019">
    <property type="protein sequence ID" value="GGU97213.1"/>
    <property type="molecule type" value="Genomic_DNA"/>
</dbReference>
<reference evidence="9" key="1">
    <citation type="journal article" date="2014" name="Int. J. Syst. Evol. Microbiol.">
        <title>Complete genome sequence of Corynebacterium casei LMG S-19264T (=DSM 44701T), isolated from a smear-ripened cheese.</title>
        <authorList>
            <consortium name="US DOE Joint Genome Institute (JGI-PGF)"/>
            <person name="Walter F."/>
            <person name="Albersmeier A."/>
            <person name="Kalinowski J."/>
            <person name="Ruckert C."/>
        </authorList>
    </citation>
    <scope>NUCLEOTIDE SEQUENCE</scope>
    <source>
        <strain evidence="9">JCM 4434</strain>
    </source>
</reference>
<dbReference type="InterPro" id="IPR037185">
    <property type="entry name" value="EmrE-like"/>
</dbReference>
<dbReference type="Pfam" id="PF00893">
    <property type="entry name" value="Multi_Drug_Res"/>
    <property type="match status" value="1"/>
</dbReference>
<dbReference type="FunFam" id="1.10.3730.20:FF:000001">
    <property type="entry name" value="Quaternary ammonium compound resistance transporter SugE"/>
    <property type="match status" value="1"/>
</dbReference>
<sequence>MWQCVLPSEAVAVFPAIPDERVVPGDDKTTQFSGNPAAVDCGGTAVMAWLVLIVSGLLETVWAVALESSKGFSRLVPGLVFGVALLFSMGGLAYAMRTIPIGTGYAVWVGIGAVGTALYGMAVLGDPATVARIGCLLLIVSGVVGLKVLH</sequence>
<keyword evidence="2" id="KW-0813">Transport</keyword>
<evidence type="ECO:0000313" key="10">
    <source>
        <dbReference type="Proteomes" id="UP000610124"/>
    </source>
</evidence>
<dbReference type="GO" id="GO:0022857">
    <property type="term" value="F:transmembrane transporter activity"/>
    <property type="evidence" value="ECO:0007669"/>
    <property type="project" value="InterPro"/>
</dbReference>
<dbReference type="InterPro" id="IPR045324">
    <property type="entry name" value="Small_multidrug_res"/>
</dbReference>
<comment type="caution">
    <text evidence="9">The sequence shown here is derived from an EMBL/GenBank/DDBJ whole genome shotgun (WGS) entry which is preliminary data.</text>
</comment>
<feature type="transmembrane region" description="Helical" evidence="8">
    <location>
        <begin position="71"/>
        <end position="93"/>
    </location>
</feature>
<feature type="transmembrane region" description="Helical" evidence="8">
    <location>
        <begin position="105"/>
        <end position="124"/>
    </location>
</feature>
<dbReference type="AlphaFoldDB" id="A0A8H9HXC8"/>
<dbReference type="Proteomes" id="UP000610124">
    <property type="component" value="Unassembled WGS sequence"/>
</dbReference>
<evidence type="ECO:0000256" key="7">
    <source>
        <dbReference type="RuleBase" id="RU003942"/>
    </source>
</evidence>
<dbReference type="SUPFAM" id="SSF103481">
    <property type="entry name" value="Multidrug resistance efflux transporter EmrE"/>
    <property type="match status" value="1"/>
</dbReference>
<dbReference type="InterPro" id="IPR000390">
    <property type="entry name" value="Small_drug/metabolite_transptr"/>
</dbReference>
<feature type="transmembrane region" description="Helical" evidence="8">
    <location>
        <begin position="46"/>
        <end position="65"/>
    </location>
</feature>
<evidence type="ECO:0000256" key="4">
    <source>
        <dbReference type="ARBA" id="ARBA00022692"/>
    </source>
</evidence>
<keyword evidence="6 8" id="KW-0472">Membrane</keyword>
<protein>
    <recommendedName>
        <fullName evidence="11">Ligand-binding protein SH3</fullName>
    </recommendedName>
</protein>
<gene>
    <name evidence="9" type="ORF">GCM10010502_59210</name>
</gene>
<organism evidence="9 10">
    <name type="scientific">Kitasatospora aureofaciens</name>
    <name type="common">Streptomyces aureofaciens</name>
    <dbReference type="NCBI Taxonomy" id="1894"/>
    <lineage>
        <taxon>Bacteria</taxon>
        <taxon>Bacillati</taxon>
        <taxon>Actinomycetota</taxon>
        <taxon>Actinomycetes</taxon>
        <taxon>Kitasatosporales</taxon>
        <taxon>Streptomycetaceae</taxon>
        <taxon>Kitasatospora</taxon>
    </lineage>
</organism>
<evidence type="ECO:0000256" key="6">
    <source>
        <dbReference type="ARBA" id="ARBA00023136"/>
    </source>
</evidence>
<evidence type="ECO:0000313" key="9">
    <source>
        <dbReference type="EMBL" id="GGU97213.1"/>
    </source>
</evidence>
<accession>A0A8H9HXC8</accession>
<evidence type="ECO:0000256" key="3">
    <source>
        <dbReference type="ARBA" id="ARBA00022475"/>
    </source>
</evidence>
<dbReference type="Gene3D" id="1.10.3730.20">
    <property type="match status" value="1"/>
</dbReference>
<evidence type="ECO:0000256" key="5">
    <source>
        <dbReference type="ARBA" id="ARBA00022989"/>
    </source>
</evidence>
<comment type="similarity">
    <text evidence="7">Belongs to the drug/metabolite transporter (DMT) superfamily. Small multidrug resistance (SMR) (TC 2.A.7.1) family.</text>
</comment>
<comment type="subcellular location">
    <subcellularLocation>
        <location evidence="1 7">Cell membrane</location>
        <topology evidence="1 7">Multi-pass membrane protein</topology>
    </subcellularLocation>
</comment>
<keyword evidence="4 7" id="KW-0812">Transmembrane</keyword>
<name>A0A8H9HXC8_KITAU</name>
<reference evidence="9" key="2">
    <citation type="submission" date="2020-09" db="EMBL/GenBank/DDBJ databases">
        <authorList>
            <person name="Sun Q."/>
            <person name="Ohkuma M."/>
        </authorList>
    </citation>
    <scope>NUCLEOTIDE SEQUENCE</scope>
    <source>
        <strain evidence="9">JCM 4434</strain>
    </source>
</reference>
<evidence type="ECO:0000256" key="2">
    <source>
        <dbReference type="ARBA" id="ARBA00022448"/>
    </source>
</evidence>